<keyword evidence="2" id="KW-1185">Reference proteome</keyword>
<evidence type="ECO:0000313" key="2">
    <source>
        <dbReference type="Proteomes" id="UP000800041"/>
    </source>
</evidence>
<dbReference type="Pfam" id="PF10604">
    <property type="entry name" value="Polyketide_cyc2"/>
    <property type="match status" value="1"/>
</dbReference>
<evidence type="ECO:0000313" key="1">
    <source>
        <dbReference type="EMBL" id="KAF1986330.1"/>
    </source>
</evidence>
<dbReference type="PANTHER" id="PTHR39332">
    <property type="entry name" value="BLL4707 PROTEIN"/>
    <property type="match status" value="1"/>
</dbReference>
<name>A0A6G1GZY0_9PEZI</name>
<dbReference type="InterPro" id="IPR019587">
    <property type="entry name" value="Polyketide_cyclase/dehydratase"/>
</dbReference>
<dbReference type="Gene3D" id="3.30.530.20">
    <property type="match status" value="1"/>
</dbReference>
<dbReference type="InterPro" id="IPR023393">
    <property type="entry name" value="START-like_dom_sf"/>
</dbReference>
<dbReference type="PANTHER" id="PTHR39332:SF7">
    <property type="entry name" value="SRPBCC FAMILY PROTEIN"/>
    <property type="match status" value="1"/>
</dbReference>
<protein>
    <submittedName>
        <fullName evidence="1">Bet v1-like protein</fullName>
    </submittedName>
</protein>
<accession>A0A6G1GZY0</accession>
<dbReference type="EMBL" id="ML977157">
    <property type="protein sequence ID" value="KAF1986330.1"/>
    <property type="molecule type" value="Genomic_DNA"/>
</dbReference>
<dbReference type="SUPFAM" id="SSF55961">
    <property type="entry name" value="Bet v1-like"/>
    <property type="match status" value="1"/>
</dbReference>
<dbReference type="AlphaFoldDB" id="A0A6G1GZY0"/>
<dbReference type="Proteomes" id="UP000800041">
    <property type="component" value="Unassembled WGS sequence"/>
</dbReference>
<proteinExistence type="predicted"/>
<organism evidence="1 2">
    <name type="scientific">Aulographum hederae CBS 113979</name>
    <dbReference type="NCBI Taxonomy" id="1176131"/>
    <lineage>
        <taxon>Eukaryota</taxon>
        <taxon>Fungi</taxon>
        <taxon>Dikarya</taxon>
        <taxon>Ascomycota</taxon>
        <taxon>Pezizomycotina</taxon>
        <taxon>Dothideomycetes</taxon>
        <taxon>Pleosporomycetidae</taxon>
        <taxon>Aulographales</taxon>
        <taxon>Aulographaceae</taxon>
    </lineage>
</organism>
<dbReference type="OrthoDB" id="10255646at2759"/>
<reference evidence="1" key="1">
    <citation type="journal article" date="2020" name="Stud. Mycol.">
        <title>101 Dothideomycetes genomes: a test case for predicting lifestyles and emergence of pathogens.</title>
        <authorList>
            <person name="Haridas S."/>
            <person name="Albert R."/>
            <person name="Binder M."/>
            <person name="Bloem J."/>
            <person name="Labutti K."/>
            <person name="Salamov A."/>
            <person name="Andreopoulos B."/>
            <person name="Baker S."/>
            <person name="Barry K."/>
            <person name="Bills G."/>
            <person name="Bluhm B."/>
            <person name="Cannon C."/>
            <person name="Castanera R."/>
            <person name="Culley D."/>
            <person name="Daum C."/>
            <person name="Ezra D."/>
            <person name="Gonzalez J."/>
            <person name="Henrissat B."/>
            <person name="Kuo A."/>
            <person name="Liang C."/>
            <person name="Lipzen A."/>
            <person name="Lutzoni F."/>
            <person name="Magnuson J."/>
            <person name="Mondo S."/>
            <person name="Nolan M."/>
            <person name="Ohm R."/>
            <person name="Pangilinan J."/>
            <person name="Park H.-J."/>
            <person name="Ramirez L."/>
            <person name="Alfaro M."/>
            <person name="Sun H."/>
            <person name="Tritt A."/>
            <person name="Yoshinaga Y."/>
            <person name="Zwiers L.-H."/>
            <person name="Turgeon B."/>
            <person name="Goodwin S."/>
            <person name="Spatafora J."/>
            <person name="Crous P."/>
            <person name="Grigoriev I."/>
        </authorList>
    </citation>
    <scope>NUCLEOTIDE SEQUENCE</scope>
    <source>
        <strain evidence="1">CBS 113979</strain>
    </source>
</reference>
<gene>
    <name evidence="1" type="ORF">K402DRAFT_355645</name>
</gene>
<sequence>MPIPTSMSVLESAVIAAPLSAVWHLIKLQDFSSFWRALKSSEVATGASVNDEVDVVKWTFTDGMVLEVKMEEHSSIEHYITYSVISAAPKMEYSSVVSTVRCFPVTSGEHEGHTFVQWSGNFSSDASADVIEDAKYKRREALADLAAAVTKK</sequence>